<dbReference type="Proteomes" id="UP000322454">
    <property type="component" value="Unassembled WGS sequence"/>
</dbReference>
<comment type="function">
    <text evidence="5">Catalyzes the methylation of C-1 in cobalt-precorrin-5B to form cobalt-precorrin-6A.</text>
</comment>
<dbReference type="GO" id="GO:0019251">
    <property type="term" value="P:anaerobic cobalamin biosynthetic process"/>
    <property type="evidence" value="ECO:0007669"/>
    <property type="project" value="UniProtKB-UniRule"/>
</dbReference>
<sequence>METAETAEMETSIAKTAGNHVSGLRKGFSTGSTSAAAVKASIRYYFEDEKFNSVEIKMPGGENTCLKVASLSKFKLKPEDEYIISKSVLIKDSGDDFADVTGGIEICADFTVIDKKDKNAVKSFKKYYEKFLVYNIIKCPLCNGSTIIFVSSKGIGTVKRKGLPVKAGYPAINPVPYKMIESAAEEELKLKILELKTGSKDSLNYGGYAGKIFFSVLYVPKGEKIAERTLNPRLGIEGGISILGTSGYVVPISTKAWLETIKACLSFLKANKIDTCVFTPGRFSEKAALKIFKNIRRESFIEIGDYVSYSLRKVSGTGIKNIIFAGQFGKIVKIAQGARNTNAKYAVLDLGFLAETAKEAVKKYSEIDAEHIYGLIINSNTSREAFGHITSDDYNIYSDDILGKLLKKAAEKLYNIVKNAGSNDIDIEIVLIDYGGNEIKRERL</sequence>
<dbReference type="Gene3D" id="3.30.2110.10">
    <property type="entry name" value="CbiD-like"/>
    <property type="match status" value="1"/>
</dbReference>
<evidence type="ECO:0000256" key="5">
    <source>
        <dbReference type="HAMAP-Rule" id="MF_00787"/>
    </source>
</evidence>
<comment type="similarity">
    <text evidence="5">Belongs to the CbiD family.</text>
</comment>
<keyword evidence="4 5" id="KW-0949">S-adenosyl-L-methionine</keyword>
<dbReference type="EC" id="2.1.1.195" evidence="5"/>
<evidence type="ECO:0000256" key="1">
    <source>
        <dbReference type="ARBA" id="ARBA00022573"/>
    </source>
</evidence>
<dbReference type="GO" id="GO:0043780">
    <property type="term" value="F:cobalt-precorrin-5B C1-methyltransferase activity"/>
    <property type="evidence" value="ECO:0007669"/>
    <property type="project" value="RHEA"/>
</dbReference>
<comment type="pathway">
    <text evidence="5">Cofactor biosynthesis; adenosylcobalamin biosynthesis; cob(II)yrinate a,c-diamide from sirohydrochlorin (anaerobic route): step 6/10.</text>
</comment>
<gene>
    <name evidence="5" type="primary">cbiD</name>
    <name evidence="6" type="ORF">EVJ48_08460</name>
</gene>
<dbReference type="UniPathway" id="UPA00148">
    <property type="reaction ID" value="UER00227"/>
</dbReference>
<dbReference type="PANTHER" id="PTHR35863:SF1">
    <property type="entry name" value="COBALT-PRECORRIN-5B C(1)-METHYLTRANSFERASE"/>
    <property type="match status" value="1"/>
</dbReference>
<evidence type="ECO:0000256" key="3">
    <source>
        <dbReference type="ARBA" id="ARBA00022679"/>
    </source>
</evidence>
<dbReference type="AlphaFoldDB" id="A0A520X952"/>
<comment type="catalytic activity">
    <reaction evidence="5">
        <text>Co-precorrin-5B + S-adenosyl-L-methionine = Co-precorrin-6A + S-adenosyl-L-homocysteine</text>
        <dbReference type="Rhea" id="RHEA:26285"/>
        <dbReference type="ChEBI" id="CHEBI:57856"/>
        <dbReference type="ChEBI" id="CHEBI:59789"/>
        <dbReference type="ChEBI" id="CHEBI:60063"/>
        <dbReference type="ChEBI" id="CHEBI:60064"/>
        <dbReference type="EC" id="2.1.1.195"/>
    </reaction>
</comment>
<reference evidence="6 7" key="1">
    <citation type="submission" date="2019-01" db="EMBL/GenBank/DDBJ databases">
        <title>Insights into ecological role of a new deltaproteobacterial order Candidatus Sinidesulfobacterales (Sva0485) by metagenomics and metatranscriptomics.</title>
        <authorList>
            <person name="Tan S."/>
            <person name="Liu J."/>
            <person name="Fang Y."/>
            <person name="Hedlund B."/>
            <person name="Lian Z.-H."/>
            <person name="Huang L.-Y."/>
            <person name="Li J.-T."/>
            <person name="Huang L.-N."/>
            <person name="Li W.-J."/>
            <person name="Jiang H.-C."/>
            <person name="Dong H.-L."/>
            <person name="Shu W.-S."/>
        </authorList>
    </citation>
    <scope>NUCLEOTIDE SEQUENCE [LARGE SCALE GENOMIC DNA]</scope>
    <source>
        <strain evidence="6">AP4</strain>
    </source>
</reference>
<keyword evidence="2 5" id="KW-0489">Methyltransferase</keyword>
<evidence type="ECO:0000256" key="2">
    <source>
        <dbReference type="ARBA" id="ARBA00022603"/>
    </source>
</evidence>
<keyword evidence="1 5" id="KW-0169">Cobalamin biosynthesis</keyword>
<dbReference type="EMBL" id="SHMQ01000032">
    <property type="protein sequence ID" value="RZV37692.1"/>
    <property type="molecule type" value="Genomic_DNA"/>
</dbReference>
<evidence type="ECO:0000256" key="4">
    <source>
        <dbReference type="ARBA" id="ARBA00022691"/>
    </source>
</evidence>
<dbReference type="SUPFAM" id="SSF111342">
    <property type="entry name" value="CbiD-like"/>
    <property type="match status" value="1"/>
</dbReference>
<dbReference type="InterPro" id="IPR002748">
    <property type="entry name" value="CbiD"/>
</dbReference>
<dbReference type="HAMAP" id="MF_00787">
    <property type="entry name" value="CbiD"/>
    <property type="match status" value="1"/>
</dbReference>
<keyword evidence="3 5" id="KW-0808">Transferase</keyword>
<evidence type="ECO:0000313" key="6">
    <source>
        <dbReference type="EMBL" id="RZV37692.1"/>
    </source>
</evidence>
<organism evidence="6 7">
    <name type="scientific">Candidatus Acidulodesulfobacterium acidiphilum</name>
    <dbReference type="NCBI Taxonomy" id="2597224"/>
    <lineage>
        <taxon>Bacteria</taxon>
        <taxon>Deltaproteobacteria</taxon>
        <taxon>Candidatus Acidulodesulfobacterales</taxon>
        <taxon>Candidatus Acidulodesulfobacterium</taxon>
    </lineage>
</organism>
<comment type="caution">
    <text evidence="6">The sequence shown here is derived from an EMBL/GenBank/DDBJ whole genome shotgun (WGS) entry which is preliminary data.</text>
</comment>
<dbReference type="PANTHER" id="PTHR35863">
    <property type="entry name" value="COBALT-PRECORRIN-5B C(1)-METHYLTRANSFERASE"/>
    <property type="match status" value="1"/>
</dbReference>
<protein>
    <recommendedName>
        <fullName evidence="5">Cobalt-precorrin-5B C(1)-methyltransferase</fullName>
        <ecNumber evidence="5">2.1.1.195</ecNumber>
    </recommendedName>
    <alternativeName>
        <fullName evidence="5">Cobalt-precorrin-6A synthase</fullName>
    </alternativeName>
</protein>
<dbReference type="NCBIfam" id="TIGR00312">
    <property type="entry name" value="cbiD"/>
    <property type="match status" value="1"/>
</dbReference>
<proteinExistence type="inferred from homology"/>
<evidence type="ECO:0000313" key="7">
    <source>
        <dbReference type="Proteomes" id="UP000322454"/>
    </source>
</evidence>
<dbReference type="Pfam" id="PF01888">
    <property type="entry name" value="CbiD"/>
    <property type="match status" value="1"/>
</dbReference>
<dbReference type="GO" id="GO:0032259">
    <property type="term" value="P:methylation"/>
    <property type="evidence" value="ECO:0007669"/>
    <property type="project" value="UniProtKB-KW"/>
</dbReference>
<dbReference type="InterPro" id="IPR036074">
    <property type="entry name" value="CbiD_sf"/>
</dbReference>
<name>A0A520X952_9DELT</name>
<accession>A0A520X952</accession>